<feature type="region of interest" description="Disordered" evidence="1">
    <location>
        <begin position="76"/>
        <end position="167"/>
    </location>
</feature>
<accession>A0ABR4SYP4</accession>
<gene>
    <name evidence="2" type="ORF">DJ64_10590</name>
</gene>
<feature type="compositionally biased region" description="Polar residues" evidence="1">
    <location>
        <begin position="140"/>
        <end position="157"/>
    </location>
</feature>
<name>A0ABR4SYP4_9ACTN</name>
<reference evidence="2 3" key="1">
    <citation type="submission" date="2014-04" db="EMBL/GenBank/DDBJ databases">
        <title>Draft genome sequence of the novel Streptomyces griseorubens JSD-1 playing a role in carbon and nitrogen cycle.</title>
        <authorList>
            <consortium name="Shanghai Jiao Tong University"/>
            <person name="Feng H."/>
            <person name="Sun Y."/>
            <person name="Zhi Y."/>
            <person name="Mao L."/>
            <person name="Luo Y."/>
            <person name="Wei X."/>
            <person name="Zhou P."/>
        </authorList>
    </citation>
    <scope>NUCLEOTIDE SEQUENCE [LARGE SCALE GENOMIC DNA]</scope>
    <source>
        <strain evidence="2 3">JSD-1</strain>
    </source>
</reference>
<proteinExistence type="predicted"/>
<organism evidence="2 3">
    <name type="scientific">Streptomyces griseorubens</name>
    <dbReference type="NCBI Taxonomy" id="66897"/>
    <lineage>
        <taxon>Bacteria</taxon>
        <taxon>Bacillati</taxon>
        <taxon>Actinomycetota</taxon>
        <taxon>Actinomycetes</taxon>
        <taxon>Kitasatosporales</taxon>
        <taxon>Streptomycetaceae</taxon>
        <taxon>Streptomyces</taxon>
        <taxon>Streptomyces althioticus group</taxon>
    </lineage>
</organism>
<evidence type="ECO:0000256" key="1">
    <source>
        <dbReference type="SAM" id="MobiDB-lite"/>
    </source>
</evidence>
<feature type="compositionally biased region" description="Polar residues" evidence="1">
    <location>
        <begin position="122"/>
        <end position="132"/>
    </location>
</feature>
<comment type="caution">
    <text evidence="2">The sequence shown here is derived from an EMBL/GenBank/DDBJ whole genome shotgun (WGS) entry which is preliminary data.</text>
</comment>
<evidence type="ECO:0000313" key="3">
    <source>
        <dbReference type="Proteomes" id="UP000027632"/>
    </source>
</evidence>
<dbReference type="Proteomes" id="UP000027632">
    <property type="component" value="Unassembled WGS sequence"/>
</dbReference>
<feature type="compositionally biased region" description="Low complexity" evidence="1">
    <location>
        <begin position="100"/>
        <end position="121"/>
    </location>
</feature>
<protein>
    <submittedName>
        <fullName evidence="2">Uncharacterized protein</fullName>
    </submittedName>
</protein>
<sequence length="192" mass="19765">MDSDTSTGQPVATISPSRRVASRLCRVFFPKSCPGSIITDSRGTPSSTARSASPRVTSRMSAITSSYVARCGRVRGSAPPACVHTSPAPYRAATSARRGSTPPHASFSTSAPTSHTASPTSCRQVSTLITTSGKRRRTSATKPTVRRTSSSADTSSPGPAFTPPMSMIAAPSATACSTRASAGSSRKVAPWS</sequence>
<feature type="region of interest" description="Disordered" evidence="1">
    <location>
        <begin position="36"/>
        <end position="61"/>
    </location>
</feature>
<dbReference type="EMBL" id="JJMG01000162">
    <property type="protein sequence ID" value="KEG40155.1"/>
    <property type="molecule type" value="Genomic_DNA"/>
</dbReference>
<evidence type="ECO:0000313" key="2">
    <source>
        <dbReference type="EMBL" id="KEG40155.1"/>
    </source>
</evidence>
<feature type="compositionally biased region" description="Polar residues" evidence="1">
    <location>
        <begin position="38"/>
        <end position="61"/>
    </location>
</feature>
<keyword evidence="3" id="KW-1185">Reference proteome</keyword>